<accession>A0A9W4KZ28</accession>
<keyword evidence="5" id="KW-0418">Kinase</keyword>
<protein>
    <submittedName>
        <fullName evidence="5">Serine/threonine-protein kinase YabT</fullName>
        <ecNumber evidence="5">2.7.11.1</ecNumber>
    </submittedName>
</protein>
<evidence type="ECO:0000259" key="4">
    <source>
        <dbReference type="PROSITE" id="PS50011"/>
    </source>
</evidence>
<dbReference type="PANTHER" id="PTHR44167">
    <property type="entry name" value="OVARIAN-SPECIFIC SERINE/THREONINE-PROTEIN KINASE LOK-RELATED"/>
    <property type="match status" value="1"/>
</dbReference>
<reference evidence="5" key="1">
    <citation type="submission" date="2021-11" db="EMBL/GenBank/DDBJ databases">
        <authorList>
            <person name="Bulgarelli D."/>
        </authorList>
    </citation>
    <scope>NUCLEOTIDE SEQUENCE</scope>
    <source>
        <strain evidence="5">Bi133</strain>
    </source>
</reference>
<evidence type="ECO:0000256" key="2">
    <source>
        <dbReference type="SAM" id="MobiDB-lite"/>
    </source>
</evidence>
<keyword evidence="1" id="KW-0547">Nucleotide-binding</keyword>
<dbReference type="EMBL" id="CAKKMG010000024">
    <property type="protein sequence ID" value="CAH0212547.1"/>
    <property type="molecule type" value="Genomic_DNA"/>
</dbReference>
<name>A0A9W4KZ28_9BACI</name>
<dbReference type="InterPro" id="IPR000719">
    <property type="entry name" value="Prot_kinase_dom"/>
</dbReference>
<keyword evidence="1" id="KW-0067">ATP-binding</keyword>
<evidence type="ECO:0000256" key="1">
    <source>
        <dbReference type="PROSITE-ProRule" id="PRU10141"/>
    </source>
</evidence>
<dbReference type="PANTHER" id="PTHR44167:SF24">
    <property type="entry name" value="SERINE_THREONINE-PROTEIN KINASE CHK2"/>
    <property type="match status" value="1"/>
</dbReference>
<keyword evidence="5" id="KW-0808">Transferase</keyword>
<dbReference type="AlphaFoldDB" id="A0A9W4KZ28"/>
<dbReference type="SMART" id="SM00220">
    <property type="entry name" value="S_TKc"/>
    <property type="match status" value="1"/>
</dbReference>
<dbReference type="GO" id="GO:0004674">
    <property type="term" value="F:protein serine/threonine kinase activity"/>
    <property type="evidence" value="ECO:0007669"/>
    <property type="project" value="UniProtKB-EC"/>
</dbReference>
<dbReference type="PROSITE" id="PS00107">
    <property type="entry name" value="PROTEIN_KINASE_ATP"/>
    <property type="match status" value="1"/>
</dbReference>
<dbReference type="Gene3D" id="3.30.200.20">
    <property type="entry name" value="Phosphorylase Kinase, domain 1"/>
    <property type="match status" value="1"/>
</dbReference>
<proteinExistence type="predicted"/>
<organism evidence="5 6">
    <name type="scientific">Peribacillus simplex</name>
    <dbReference type="NCBI Taxonomy" id="1478"/>
    <lineage>
        <taxon>Bacteria</taxon>
        <taxon>Bacillati</taxon>
        <taxon>Bacillota</taxon>
        <taxon>Bacilli</taxon>
        <taxon>Bacillales</taxon>
        <taxon>Bacillaceae</taxon>
        <taxon>Peribacillus</taxon>
    </lineage>
</organism>
<dbReference type="EC" id="2.7.11.1" evidence="5"/>
<dbReference type="InterPro" id="IPR017441">
    <property type="entry name" value="Protein_kinase_ATP_BS"/>
</dbReference>
<feature type="domain" description="Protein kinase" evidence="4">
    <location>
        <begin position="28"/>
        <end position="274"/>
    </location>
</feature>
<dbReference type="GO" id="GO:0005524">
    <property type="term" value="F:ATP binding"/>
    <property type="evidence" value="ECO:0007669"/>
    <property type="project" value="UniProtKB-UniRule"/>
</dbReference>
<feature type="region of interest" description="Disordered" evidence="2">
    <location>
        <begin position="273"/>
        <end position="304"/>
    </location>
</feature>
<keyword evidence="3" id="KW-1133">Transmembrane helix</keyword>
<keyword evidence="3" id="KW-0472">Membrane</keyword>
<keyword evidence="3" id="KW-0812">Transmembrane</keyword>
<evidence type="ECO:0000313" key="6">
    <source>
        <dbReference type="Proteomes" id="UP000789326"/>
    </source>
</evidence>
<evidence type="ECO:0000313" key="5">
    <source>
        <dbReference type="EMBL" id="CAH0212547.1"/>
    </source>
</evidence>
<gene>
    <name evidence="5" type="primary">yabT</name>
    <name evidence="5" type="ORF">SRABI133_02195</name>
</gene>
<dbReference type="Pfam" id="PF00069">
    <property type="entry name" value="Pkinase"/>
    <property type="match status" value="1"/>
</dbReference>
<dbReference type="PROSITE" id="PS50011">
    <property type="entry name" value="PROTEIN_KINASE_DOM"/>
    <property type="match status" value="1"/>
</dbReference>
<comment type="caution">
    <text evidence="5">The sequence shown here is derived from an EMBL/GenBank/DDBJ whole genome shotgun (WGS) entry which is preliminary data.</text>
</comment>
<dbReference type="InterPro" id="IPR011009">
    <property type="entry name" value="Kinase-like_dom_sf"/>
</dbReference>
<feature type="transmembrane region" description="Helical" evidence="3">
    <location>
        <begin position="306"/>
        <end position="328"/>
    </location>
</feature>
<dbReference type="RefSeq" id="WP_349654747.1">
    <property type="nucleotide sequence ID" value="NZ_CAKKMG010000024.1"/>
</dbReference>
<dbReference type="Proteomes" id="UP000789326">
    <property type="component" value="Unassembled WGS sequence"/>
</dbReference>
<feature type="compositionally biased region" description="Basic residues" evidence="2">
    <location>
        <begin position="294"/>
        <end position="304"/>
    </location>
</feature>
<dbReference type="SUPFAM" id="SSF56112">
    <property type="entry name" value="Protein kinase-like (PK-like)"/>
    <property type="match status" value="1"/>
</dbReference>
<dbReference type="Gene3D" id="1.10.510.10">
    <property type="entry name" value="Transferase(Phosphotransferase) domain 1"/>
    <property type="match status" value="1"/>
</dbReference>
<sequence length="332" mass="37538">MMMNNTLRNQCKLLPGSLVIGKWNKNQYKIIKELGCGANGIVYLVESGNRHYALKLSDNGTSIISEMNILKSFSKVQGSTLGPSFLEADDFMKTGKQLPFYVMEYIHGHDFLRFIDKKGSSWIGVLMLQLLTSLSALHTNGWVFGDLKPENLIVTSPAYKVRCVDVGGTTLIGRSVKEFTEFFDRGYWGLGSRKADPQYDLFAVAMIIINSAYPGRFHKKGEGYRQLNDLIKQKKELNPYRKMLDKALHGQYDSALQMREDLVMVLSKQNHSKKKGPTQAAAGQPQTIQPATRQARRSQNHSKKKSGGFFETFLLVAIISMLYVLYIYEQLL</sequence>
<evidence type="ECO:0000256" key="3">
    <source>
        <dbReference type="SAM" id="Phobius"/>
    </source>
</evidence>
<feature type="binding site" evidence="1">
    <location>
        <position position="55"/>
    </location>
    <ligand>
        <name>ATP</name>
        <dbReference type="ChEBI" id="CHEBI:30616"/>
    </ligand>
</feature>